<dbReference type="CDD" id="cd06225">
    <property type="entry name" value="HAMP"/>
    <property type="match status" value="1"/>
</dbReference>
<comment type="caution">
    <text evidence="9">The sequence shown here is derived from an EMBL/GenBank/DDBJ whole genome shotgun (WGS) entry which is preliminary data.</text>
</comment>
<dbReference type="InterPro" id="IPR003660">
    <property type="entry name" value="HAMP_dom"/>
</dbReference>
<dbReference type="SUPFAM" id="SSF158472">
    <property type="entry name" value="HAMP domain-like"/>
    <property type="match status" value="1"/>
</dbReference>
<dbReference type="Gene3D" id="3.30.565.10">
    <property type="entry name" value="Histidine kinase-like ATPase, C-terminal domain"/>
    <property type="match status" value="1"/>
</dbReference>
<keyword evidence="5 9" id="KW-0418">Kinase</keyword>
<accession>A0A2R5ESL2</accession>
<evidence type="ECO:0000313" key="10">
    <source>
        <dbReference type="Proteomes" id="UP000245202"/>
    </source>
</evidence>
<dbReference type="EMBL" id="BDQX01000243">
    <property type="protein sequence ID" value="GBG09686.1"/>
    <property type="molecule type" value="Genomic_DNA"/>
</dbReference>
<comment type="subcellular location">
    <subcellularLocation>
        <location evidence="1">Cell membrane</location>
        <topology evidence="1">Multi-pass membrane protein</topology>
    </subcellularLocation>
</comment>
<evidence type="ECO:0000256" key="3">
    <source>
        <dbReference type="ARBA" id="ARBA00022553"/>
    </source>
</evidence>
<dbReference type="InterPro" id="IPR036890">
    <property type="entry name" value="HATPase_C_sf"/>
</dbReference>
<dbReference type="Gene3D" id="6.10.340.10">
    <property type="match status" value="1"/>
</dbReference>
<keyword evidence="10" id="KW-1185">Reference proteome</keyword>
<evidence type="ECO:0000256" key="5">
    <source>
        <dbReference type="ARBA" id="ARBA00022777"/>
    </source>
</evidence>
<keyword evidence="7" id="KW-1133">Transmembrane helix</keyword>
<dbReference type="AlphaFoldDB" id="A0A2R5ESL2"/>
<feature type="transmembrane region" description="Helical" evidence="7">
    <location>
        <begin position="25"/>
        <end position="46"/>
    </location>
</feature>
<reference evidence="9 10" key="1">
    <citation type="submission" date="2017-08" db="EMBL/GenBank/DDBJ databases">
        <title>Substantial Increase in Enzyme Production by Combined Drug-Resistance Mutations in Paenibacillus agaridevorans.</title>
        <authorList>
            <person name="Tanaka Y."/>
            <person name="Funane K."/>
            <person name="Hosaka T."/>
            <person name="Shiwa Y."/>
            <person name="Fujita N."/>
            <person name="Miyazaki T."/>
            <person name="Yoshikawa H."/>
            <person name="Murakami K."/>
            <person name="Kasahara K."/>
            <person name="Inaoka T."/>
            <person name="Hiraga Y."/>
            <person name="Ochi K."/>
        </authorList>
    </citation>
    <scope>NUCLEOTIDE SEQUENCE [LARGE SCALE GENOMIC DNA]</scope>
    <source>
        <strain evidence="9 10">T-3040</strain>
    </source>
</reference>
<dbReference type="PANTHER" id="PTHR34220">
    <property type="entry name" value="SENSOR HISTIDINE KINASE YPDA"/>
    <property type="match status" value="1"/>
</dbReference>
<gene>
    <name evidence="9" type="ORF">PAT3040_04345</name>
</gene>
<evidence type="ECO:0000313" key="9">
    <source>
        <dbReference type="EMBL" id="GBG09686.1"/>
    </source>
</evidence>
<evidence type="ECO:0000256" key="6">
    <source>
        <dbReference type="ARBA" id="ARBA00023136"/>
    </source>
</evidence>
<dbReference type="SMART" id="SM00304">
    <property type="entry name" value="HAMP"/>
    <property type="match status" value="1"/>
</dbReference>
<evidence type="ECO:0000256" key="2">
    <source>
        <dbReference type="ARBA" id="ARBA00022475"/>
    </source>
</evidence>
<keyword evidence="2" id="KW-1003">Cell membrane</keyword>
<evidence type="ECO:0000259" key="8">
    <source>
        <dbReference type="PROSITE" id="PS50885"/>
    </source>
</evidence>
<keyword evidence="6 7" id="KW-0472">Membrane</keyword>
<dbReference type="GO" id="GO:0005886">
    <property type="term" value="C:plasma membrane"/>
    <property type="evidence" value="ECO:0007669"/>
    <property type="project" value="UniProtKB-SubCell"/>
</dbReference>
<dbReference type="SUPFAM" id="SSF55874">
    <property type="entry name" value="ATPase domain of HSP90 chaperone/DNA topoisomerase II/histidine kinase"/>
    <property type="match status" value="1"/>
</dbReference>
<dbReference type="Pfam" id="PF00672">
    <property type="entry name" value="HAMP"/>
    <property type="match status" value="1"/>
</dbReference>
<evidence type="ECO:0000256" key="4">
    <source>
        <dbReference type="ARBA" id="ARBA00022679"/>
    </source>
</evidence>
<dbReference type="Pfam" id="PF06580">
    <property type="entry name" value="His_kinase"/>
    <property type="match status" value="1"/>
</dbReference>
<name>A0A2R5ESL2_9BACL</name>
<proteinExistence type="predicted"/>
<sequence length="603" mass="69439">MAMIAKWLNGNKIGIHHIRLRNKMMIVYIFCVFLPILITNIVFYQVTSENVKRQNLEDTTRALEQIKNQLLTELDGAINVSSGFFTDNKLNELLENEYKRPADYIEAYDSYFRRILNSYTPIYASVQNIKIYLDNPTLLHSGGIGYLSPEIKESEWYLALGGPSSNATAFVRSPREDLLIASGEGVAVDTFSLVRRMNYFDSLNNWEKVLKIELKMSSIHTIFSNLNVQGNVYLVNGEGEVAYSNNTETDWFTVRQPFDQLRFPSDSVLLRTSYPAGSLLGDWQMIAVVSEKDIFSELRKSREFVYWMSGINLIVPTLIIGWIARSITARLGNILRYMKRVKNQHFDTMHQEESNDEIGQLTGEFNRMTLQIRSLINDVYVADIRQKSLELERRKAQLNALQSQINPHFLFNALETIRMRSVIKKETETAKIIHNMAKLFRSALTWKRDMVTVREELEFVNCFLEIQQYRFGDRLTFDLDVDPAAGELLIPKFIYLPFVENACIHGVEQVKKGGHIDLRIYSEEGMVHFSIQDNGGGMPPEQMDKIRSYLAEEEELGERIGVQNVIYRLKLIYGQEFQFDIDSEAGHGTSVRIGIPVARSMNF</sequence>
<dbReference type="Pfam" id="PF02518">
    <property type="entry name" value="HATPase_c"/>
    <property type="match status" value="1"/>
</dbReference>
<feature type="transmembrane region" description="Helical" evidence="7">
    <location>
        <begin position="304"/>
        <end position="324"/>
    </location>
</feature>
<keyword evidence="3" id="KW-0597">Phosphoprotein</keyword>
<dbReference type="InterPro" id="IPR050640">
    <property type="entry name" value="Bact_2-comp_sensor_kinase"/>
</dbReference>
<evidence type="ECO:0000256" key="7">
    <source>
        <dbReference type="SAM" id="Phobius"/>
    </source>
</evidence>
<keyword evidence="7" id="KW-0812">Transmembrane</keyword>
<keyword evidence="4" id="KW-0808">Transferase</keyword>
<organism evidence="9 10">
    <name type="scientific">Paenibacillus agaridevorans</name>
    <dbReference type="NCBI Taxonomy" id="171404"/>
    <lineage>
        <taxon>Bacteria</taxon>
        <taxon>Bacillati</taxon>
        <taxon>Bacillota</taxon>
        <taxon>Bacilli</taxon>
        <taxon>Bacillales</taxon>
        <taxon>Paenibacillaceae</taxon>
        <taxon>Paenibacillus</taxon>
    </lineage>
</organism>
<dbReference type="PANTHER" id="PTHR34220:SF7">
    <property type="entry name" value="SENSOR HISTIDINE KINASE YPDA"/>
    <property type="match status" value="1"/>
</dbReference>
<evidence type="ECO:0000256" key="1">
    <source>
        <dbReference type="ARBA" id="ARBA00004651"/>
    </source>
</evidence>
<dbReference type="PROSITE" id="PS50885">
    <property type="entry name" value="HAMP"/>
    <property type="match status" value="1"/>
</dbReference>
<dbReference type="InterPro" id="IPR003594">
    <property type="entry name" value="HATPase_dom"/>
</dbReference>
<protein>
    <submittedName>
        <fullName evidence="9">Sensor histidine kinase</fullName>
    </submittedName>
</protein>
<dbReference type="InterPro" id="IPR010559">
    <property type="entry name" value="Sig_transdc_His_kin_internal"/>
</dbReference>
<dbReference type="Proteomes" id="UP000245202">
    <property type="component" value="Unassembled WGS sequence"/>
</dbReference>
<dbReference type="GO" id="GO:0000155">
    <property type="term" value="F:phosphorelay sensor kinase activity"/>
    <property type="evidence" value="ECO:0007669"/>
    <property type="project" value="InterPro"/>
</dbReference>
<feature type="domain" description="HAMP" evidence="8">
    <location>
        <begin position="325"/>
        <end position="377"/>
    </location>
</feature>